<evidence type="ECO:0000256" key="6">
    <source>
        <dbReference type="ARBA" id="ARBA00022592"/>
    </source>
</evidence>
<keyword evidence="6 8" id="KW-0592">Phosphate transport</keyword>
<evidence type="ECO:0000256" key="3">
    <source>
        <dbReference type="ARBA" id="ARBA00011738"/>
    </source>
</evidence>
<organism evidence="10 11">
    <name type="scientific">Longimonas halophila</name>
    <dbReference type="NCBI Taxonomy" id="1469170"/>
    <lineage>
        <taxon>Bacteria</taxon>
        <taxon>Pseudomonadati</taxon>
        <taxon>Rhodothermota</taxon>
        <taxon>Rhodothermia</taxon>
        <taxon>Rhodothermales</taxon>
        <taxon>Salisaetaceae</taxon>
        <taxon>Longimonas</taxon>
    </lineage>
</organism>
<dbReference type="InterPro" id="IPR026022">
    <property type="entry name" value="PhoU_dom"/>
</dbReference>
<dbReference type="OrthoDB" id="9814256at2"/>
<evidence type="ECO:0000256" key="1">
    <source>
        <dbReference type="ARBA" id="ARBA00004496"/>
    </source>
</evidence>
<dbReference type="RefSeq" id="WP_098062618.1">
    <property type="nucleotide sequence ID" value="NZ_PDEP01000009.1"/>
</dbReference>
<name>A0A2H3NN42_9BACT</name>
<dbReference type="Proteomes" id="UP000221024">
    <property type="component" value="Unassembled WGS sequence"/>
</dbReference>
<proteinExistence type="inferred from homology"/>
<dbReference type="NCBIfam" id="TIGR02135">
    <property type="entry name" value="phoU_full"/>
    <property type="match status" value="1"/>
</dbReference>
<accession>A0A2H3NN42</accession>
<dbReference type="GO" id="GO:0045936">
    <property type="term" value="P:negative regulation of phosphate metabolic process"/>
    <property type="evidence" value="ECO:0007669"/>
    <property type="project" value="InterPro"/>
</dbReference>
<evidence type="ECO:0000313" key="11">
    <source>
        <dbReference type="Proteomes" id="UP000221024"/>
    </source>
</evidence>
<dbReference type="FunFam" id="1.20.58.220:FF:000004">
    <property type="entry name" value="Phosphate-specific transport system accessory protein PhoU"/>
    <property type="match status" value="1"/>
</dbReference>
<evidence type="ECO:0000256" key="7">
    <source>
        <dbReference type="ARBA" id="ARBA00056181"/>
    </source>
</evidence>
<evidence type="ECO:0000256" key="5">
    <source>
        <dbReference type="ARBA" id="ARBA00022490"/>
    </source>
</evidence>
<feature type="domain" description="PhoU" evidence="9">
    <location>
        <begin position="127"/>
        <end position="209"/>
    </location>
</feature>
<dbReference type="PIRSF" id="PIRSF003107">
    <property type="entry name" value="PhoU"/>
    <property type="match status" value="1"/>
</dbReference>
<dbReference type="EMBL" id="PDEP01000009">
    <property type="protein sequence ID" value="PEN06270.1"/>
    <property type="molecule type" value="Genomic_DNA"/>
</dbReference>
<dbReference type="GO" id="GO:0005737">
    <property type="term" value="C:cytoplasm"/>
    <property type="evidence" value="ECO:0007669"/>
    <property type="project" value="UniProtKB-SubCell"/>
</dbReference>
<evidence type="ECO:0000313" key="10">
    <source>
        <dbReference type="EMBL" id="PEN06270.1"/>
    </source>
</evidence>
<comment type="similarity">
    <text evidence="2 8">Belongs to the PhoU family.</text>
</comment>
<dbReference type="Gene3D" id="1.20.58.220">
    <property type="entry name" value="Phosphate transport system protein phou homolog 2, domain 2"/>
    <property type="match status" value="2"/>
</dbReference>
<dbReference type="PANTHER" id="PTHR42930">
    <property type="entry name" value="PHOSPHATE-SPECIFIC TRANSPORT SYSTEM ACCESSORY PROTEIN PHOU"/>
    <property type="match status" value="1"/>
</dbReference>
<dbReference type="SUPFAM" id="SSF109755">
    <property type="entry name" value="PhoU-like"/>
    <property type="match status" value="1"/>
</dbReference>
<dbReference type="AlphaFoldDB" id="A0A2H3NN42"/>
<evidence type="ECO:0000256" key="4">
    <source>
        <dbReference type="ARBA" id="ARBA00022448"/>
    </source>
</evidence>
<dbReference type="PANTHER" id="PTHR42930:SF3">
    <property type="entry name" value="PHOSPHATE-SPECIFIC TRANSPORT SYSTEM ACCESSORY PROTEIN PHOU"/>
    <property type="match status" value="1"/>
</dbReference>
<keyword evidence="5 8" id="KW-0963">Cytoplasm</keyword>
<evidence type="ECO:0000259" key="9">
    <source>
        <dbReference type="Pfam" id="PF01895"/>
    </source>
</evidence>
<dbReference type="InterPro" id="IPR028366">
    <property type="entry name" value="PhoU"/>
</dbReference>
<comment type="function">
    <text evidence="7 8">Plays a role in the regulation of phosphate uptake.</text>
</comment>
<evidence type="ECO:0000256" key="8">
    <source>
        <dbReference type="PIRNR" id="PIRNR003107"/>
    </source>
</evidence>
<keyword evidence="11" id="KW-1185">Reference proteome</keyword>
<dbReference type="InterPro" id="IPR038078">
    <property type="entry name" value="PhoU-like_sf"/>
</dbReference>
<keyword evidence="4 8" id="KW-0813">Transport</keyword>
<comment type="subunit">
    <text evidence="3 8">Homodimer.</text>
</comment>
<evidence type="ECO:0000256" key="2">
    <source>
        <dbReference type="ARBA" id="ARBA00008107"/>
    </source>
</evidence>
<comment type="subcellular location">
    <subcellularLocation>
        <location evidence="1 8">Cytoplasm</location>
    </subcellularLocation>
</comment>
<sequence>MSSSANEPRSQLDGELHTLRRHLVSMATLVDEQLAHAMNALIQGDVEAGEAVAARDSEVDALELTIDRHCERILALHTPVAADLRMLIMAVKINTDFERIGDHCRNLARYTAPLADFPDMLAATTVPRMADIARDMLRGAEEAFINRDRVKARTVIARDQQVNRLHAENLSALIAQMQQTPEATEALSYLITASKAIERISDHAKNIAQGVVFLVEGNDIRHQRLSDADRSS</sequence>
<dbReference type="GO" id="GO:0030643">
    <property type="term" value="P:intracellular phosphate ion homeostasis"/>
    <property type="evidence" value="ECO:0007669"/>
    <property type="project" value="InterPro"/>
</dbReference>
<feature type="domain" description="PhoU" evidence="9">
    <location>
        <begin position="24"/>
        <end position="110"/>
    </location>
</feature>
<reference evidence="10 11" key="1">
    <citation type="submission" date="2017-10" db="EMBL/GenBank/DDBJ databases">
        <title>Draft genome of Longimonas halophila.</title>
        <authorList>
            <person name="Goh K.M."/>
            <person name="Shamsir M.S."/>
            <person name="Lim S.W."/>
        </authorList>
    </citation>
    <scope>NUCLEOTIDE SEQUENCE [LARGE SCALE GENOMIC DNA]</scope>
    <source>
        <strain evidence="10 11">KCTC 42399</strain>
    </source>
</reference>
<dbReference type="Pfam" id="PF01895">
    <property type="entry name" value="PhoU"/>
    <property type="match status" value="2"/>
</dbReference>
<gene>
    <name evidence="10" type="primary">phoU</name>
    <name evidence="10" type="ORF">CRI93_10635</name>
</gene>
<comment type="caution">
    <text evidence="10">The sequence shown here is derived from an EMBL/GenBank/DDBJ whole genome shotgun (WGS) entry which is preliminary data.</text>
</comment>
<protein>
    <recommendedName>
        <fullName evidence="8">Phosphate-specific transport system accessory protein PhoU</fullName>
    </recommendedName>
</protein>
<dbReference type="GO" id="GO:0006817">
    <property type="term" value="P:phosphate ion transport"/>
    <property type="evidence" value="ECO:0007669"/>
    <property type="project" value="UniProtKB-KW"/>
</dbReference>